<dbReference type="PROSITE" id="PS50835">
    <property type="entry name" value="IG_LIKE"/>
    <property type="match status" value="1"/>
</dbReference>
<gene>
    <name evidence="2" type="ORF">M9458_047389</name>
</gene>
<feature type="domain" description="Ig-like" evidence="1">
    <location>
        <begin position="1"/>
        <end position="64"/>
    </location>
</feature>
<organism evidence="2 3">
    <name type="scientific">Cirrhinus mrigala</name>
    <name type="common">Mrigala</name>
    <dbReference type="NCBI Taxonomy" id="683832"/>
    <lineage>
        <taxon>Eukaryota</taxon>
        <taxon>Metazoa</taxon>
        <taxon>Chordata</taxon>
        <taxon>Craniata</taxon>
        <taxon>Vertebrata</taxon>
        <taxon>Euteleostomi</taxon>
        <taxon>Actinopterygii</taxon>
        <taxon>Neopterygii</taxon>
        <taxon>Teleostei</taxon>
        <taxon>Ostariophysi</taxon>
        <taxon>Cypriniformes</taxon>
        <taxon>Cyprinidae</taxon>
        <taxon>Labeoninae</taxon>
        <taxon>Labeonini</taxon>
        <taxon>Cirrhinus</taxon>
    </lineage>
</organism>
<evidence type="ECO:0000313" key="3">
    <source>
        <dbReference type="Proteomes" id="UP001529510"/>
    </source>
</evidence>
<protein>
    <recommendedName>
        <fullName evidence="1">Ig-like domain-containing protein</fullName>
    </recommendedName>
</protein>
<evidence type="ECO:0000313" key="2">
    <source>
        <dbReference type="EMBL" id="KAL0156143.1"/>
    </source>
</evidence>
<proteinExistence type="predicted"/>
<evidence type="ECO:0000259" key="1">
    <source>
        <dbReference type="PROSITE" id="PS50835"/>
    </source>
</evidence>
<dbReference type="InterPro" id="IPR007110">
    <property type="entry name" value="Ig-like_dom"/>
</dbReference>
<name>A0ABD0N1T3_CIRMR</name>
<comment type="caution">
    <text evidence="2">The sequence shown here is derived from an EMBL/GenBank/DDBJ whole genome shotgun (WGS) entry which is preliminary data.</text>
</comment>
<keyword evidence="3" id="KW-1185">Reference proteome</keyword>
<dbReference type="Proteomes" id="UP001529510">
    <property type="component" value="Unassembled WGS sequence"/>
</dbReference>
<dbReference type="InterPro" id="IPR036179">
    <property type="entry name" value="Ig-like_dom_sf"/>
</dbReference>
<dbReference type="AlphaFoldDB" id="A0ABD0N1T3"/>
<sequence length="81" mass="9315">GPPAATVILDSHNSLRCSCPHCPANCTSYLWYHTPLNDTYERRRLSEKDQFITVEEEGQYSCRMDCGRGFSRFSNAYIYKG</sequence>
<feature type="non-terminal residue" evidence="2">
    <location>
        <position position="1"/>
    </location>
</feature>
<dbReference type="SUPFAM" id="SSF48726">
    <property type="entry name" value="Immunoglobulin"/>
    <property type="match status" value="1"/>
</dbReference>
<accession>A0ABD0N1T3</accession>
<reference evidence="2 3" key="1">
    <citation type="submission" date="2024-05" db="EMBL/GenBank/DDBJ databases">
        <title>Genome sequencing and assembly of Indian major carp, Cirrhinus mrigala (Hamilton, 1822).</title>
        <authorList>
            <person name="Mohindra V."/>
            <person name="Chowdhury L.M."/>
            <person name="Lal K."/>
            <person name="Jena J.K."/>
        </authorList>
    </citation>
    <scope>NUCLEOTIDE SEQUENCE [LARGE SCALE GENOMIC DNA]</scope>
    <source>
        <strain evidence="2">CM1030</strain>
        <tissue evidence="2">Blood</tissue>
    </source>
</reference>
<dbReference type="EMBL" id="JAMKFB020000024">
    <property type="protein sequence ID" value="KAL0156143.1"/>
    <property type="molecule type" value="Genomic_DNA"/>
</dbReference>